<reference evidence="1" key="1">
    <citation type="journal article" date="2020" name="Fungal Divers.">
        <title>Resolving the Mortierellaceae phylogeny through synthesis of multi-gene phylogenetics and phylogenomics.</title>
        <authorList>
            <person name="Vandepol N."/>
            <person name="Liber J."/>
            <person name="Desiro A."/>
            <person name="Na H."/>
            <person name="Kennedy M."/>
            <person name="Barry K."/>
            <person name="Grigoriev I.V."/>
            <person name="Miller A.N."/>
            <person name="O'Donnell K."/>
            <person name="Stajich J.E."/>
            <person name="Bonito G."/>
        </authorList>
    </citation>
    <scope>NUCLEOTIDE SEQUENCE</scope>
    <source>
        <strain evidence="1">NRRL 28262</strain>
    </source>
</reference>
<dbReference type="EMBL" id="JAAAIL010001000">
    <property type="protein sequence ID" value="KAG0272066.1"/>
    <property type="molecule type" value="Genomic_DNA"/>
</dbReference>
<proteinExistence type="predicted"/>
<organism evidence="1 2">
    <name type="scientific">Linnemannia exigua</name>
    <dbReference type="NCBI Taxonomy" id="604196"/>
    <lineage>
        <taxon>Eukaryota</taxon>
        <taxon>Fungi</taxon>
        <taxon>Fungi incertae sedis</taxon>
        <taxon>Mucoromycota</taxon>
        <taxon>Mortierellomycotina</taxon>
        <taxon>Mortierellomycetes</taxon>
        <taxon>Mortierellales</taxon>
        <taxon>Mortierellaceae</taxon>
        <taxon>Linnemannia</taxon>
    </lineage>
</organism>
<accession>A0AAD4D8U2</accession>
<keyword evidence="2" id="KW-1185">Reference proteome</keyword>
<sequence>MFRGNGGKNNLFQSTSSLQALARNIRHIRCLFFRVPELAYYYNCVLTFEDMNLQSSESRSTLATTTTTSTTTTAAAAAPARQAWLPPPDIRTCQFIAMPRMTCLTHLTMYPTTSATPYTVPSVNDPQATLAQVCWIMSLNPGLTYLIVHGLFIVDIRSERLLGNALAGLDKLKKLQLWLFCPDHRLQPGPRLLFQCRPSIQSITLYIDEIDDLPGAVSGGDQEDVDKRGGDLVTATWNPEPLTNLEELLIKASEDWASRPSIRSIFAHCPNLKKLKIPYIPRPQVTDAIGQYVGEMCPKIESLIYDARQVEQYDSVPFSTLPAPQVTHLEYKGFLLNILNPEPDLALQRHSATLRSIRINNISPLFWIKMSTILRVCVNLESLVILGQDRIGHYISLDDAIEHPWGCTRLTSLTLSISGCELPVDNDLPPYYSRQAPISLTEAETQHFAQLEMLYLQIGKLTEIMHLDLNMVRQNVVNNDFHLVSDPTLWFPAMLSLGNAWTGRPGYLHHLSGLSKLRNLYGSFSADLEEARSTVDYPEVVWIDQHWPDLERIDSFASEKDITAPFKWLLNKRVRDGRRSDLTLGIYDDDY</sequence>
<dbReference type="AlphaFoldDB" id="A0AAD4D8U2"/>
<gene>
    <name evidence="1" type="ORF">BGZ95_000068</name>
</gene>
<name>A0AAD4D8U2_9FUNG</name>
<evidence type="ECO:0000313" key="2">
    <source>
        <dbReference type="Proteomes" id="UP001194580"/>
    </source>
</evidence>
<evidence type="ECO:0008006" key="3">
    <source>
        <dbReference type="Google" id="ProtNLM"/>
    </source>
</evidence>
<dbReference type="InterPro" id="IPR032675">
    <property type="entry name" value="LRR_dom_sf"/>
</dbReference>
<dbReference type="Proteomes" id="UP001194580">
    <property type="component" value="Unassembled WGS sequence"/>
</dbReference>
<comment type="caution">
    <text evidence="1">The sequence shown here is derived from an EMBL/GenBank/DDBJ whole genome shotgun (WGS) entry which is preliminary data.</text>
</comment>
<protein>
    <recommendedName>
        <fullName evidence="3">F-box domain-containing protein</fullName>
    </recommendedName>
</protein>
<dbReference type="SUPFAM" id="SSF52047">
    <property type="entry name" value="RNI-like"/>
    <property type="match status" value="1"/>
</dbReference>
<evidence type="ECO:0000313" key="1">
    <source>
        <dbReference type="EMBL" id="KAG0272066.1"/>
    </source>
</evidence>
<dbReference type="Gene3D" id="3.80.10.10">
    <property type="entry name" value="Ribonuclease Inhibitor"/>
    <property type="match status" value="2"/>
</dbReference>